<dbReference type="RefSeq" id="WP_077969050.1">
    <property type="nucleotide sequence ID" value="NZ_CP045178.1"/>
</dbReference>
<dbReference type="Pfam" id="PF03259">
    <property type="entry name" value="Robl_LC7"/>
    <property type="match status" value="1"/>
</dbReference>
<dbReference type="Gene3D" id="3.30.450.30">
    <property type="entry name" value="Dynein light chain 2a, cytoplasmic"/>
    <property type="match status" value="1"/>
</dbReference>
<evidence type="ECO:0000313" key="2">
    <source>
        <dbReference type="EMBL" id="OON77998.1"/>
    </source>
</evidence>
<dbReference type="PANTHER" id="PTHR36222">
    <property type="entry name" value="SERINE PROTEASE INHIBITOR RV3364C"/>
    <property type="match status" value="1"/>
</dbReference>
<feature type="domain" description="Roadblock/LAMTOR2" evidence="1">
    <location>
        <begin position="11"/>
        <end position="101"/>
    </location>
</feature>
<dbReference type="InterPro" id="IPR053141">
    <property type="entry name" value="Mycobact_SerProt_Inhib_Rv3364c"/>
</dbReference>
<reference evidence="2 3" key="1">
    <citation type="submission" date="2017-02" db="EMBL/GenBank/DDBJ databases">
        <title>Draft Genome Sequence of Streptomyces tsukubaensis F601, a Producer of the immunosuppressant tacrolimus FK506.</title>
        <authorList>
            <person name="Zong G."/>
            <person name="Zhong C."/>
            <person name="Fu J."/>
            <person name="Qin R."/>
            <person name="Cao G."/>
        </authorList>
    </citation>
    <scope>NUCLEOTIDE SEQUENCE [LARGE SCALE GENOMIC DNA]</scope>
    <source>
        <strain evidence="2 3">F601</strain>
    </source>
</reference>
<accession>A0A1V4A6W8</accession>
<dbReference type="EMBL" id="MVFC01000013">
    <property type="protein sequence ID" value="OON77998.1"/>
    <property type="molecule type" value="Genomic_DNA"/>
</dbReference>
<sequence length="136" mass="14556">MSYVDDPDRRAWMIAEVSAVPGVRHVIVFSSDGLLLAKSEGLDRDTADRLSANCSGLQSLGRALGREFGDEHGAVHQQMAEFNGGFLFMRSACGAHLAAVTGPVVDPKQVARQMQAQVLKIGATHLSSPPRQGLSR</sequence>
<dbReference type="AlphaFoldDB" id="A0A1V4A6W8"/>
<dbReference type="Proteomes" id="UP000190539">
    <property type="component" value="Unassembled WGS sequence"/>
</dbReference>
<proteinExistence type="predicted"/>
<dbReference type="InterPro" id="IPR004942">
    <property type="entry name" value="Roadblock/LAMTOR2_dom"/>
</dbReference>
<protein>
    <submittedName>
        <fullName evidence="2">RarB</fullName>
    </submittedName>
</protein>
<dbReference type="SMART" id="SM00960">
    <property type="entry name" value="Robl_LC7"/>
    <property type="match status" value="1"/>
</dbReference>
<evidence type="ECO:0000259" key="1">
    <source>
        <dbReference type="SMART" id="SM00960"/>
    </source>
</evidence>
<comment type="caution">
    <text evidence="2">The sequence shown here is derived from an EMBL/GenBank/DDBJ whole genome shotgun (WGS) entry which is preliminary data.</text>
</comment>
<dbReference type="PANTHER" id="PTHR36222:SF1">
    <property type="entry name" value="SERINE PROTEASE INHIBITOR RV3364C"/>
    <property type="match status" value="1"/>
</dbReference>
<keyword evidence="3" id="KW-1185">Reference proteome</keyword>
<evidence type="ECO:0000313" key="3">
    <source>
        <dbReference type="Proteomes" id="UP000190539"/>
    </source>
</evidence>
<dbReference type="SUPFAM" id="SSF103196">
    <property type="entry name" value="Roadblock/LC7 domain"/>
    <property type="match status" value="1"/>
</dbReference>
<dbReference type="STRING" id="83656.B1H18_17350"/>
<dbReference type="OrthoDB" id="4568655at2"/>
<name>A0A1V4A6W8_9ACTN</name>
<gene>
    <name evidence="2" type="ORF">B1H18_17350</name>
</gene>
<organism evidence="2 3">
    <name type="scientific">Streptomyces tsukubensis</name>
    <dbReference type="NCBI Taxonomy" id="83656"/>
    <lineage>
        <taxon>Bacteria</taxon>
        <taxon>Bacillati</taxon>
        <taxon>Actinomycetota</taxon>
        <taxon>Actinomycetes</taxon>
        <taxon>Kitasatosporales</taxon>
        <taxon>Streptomycetaceae</taxon>
        <taxon>Streptomyces</taxon>
    </lineage>
</organism>